<evidence type="ECO:0000256" key="1">
    <source>
        <dbReference type="ARBA" id="ARBA00004826"/>
    </source>
</evidence>
<dbReference type="NCBIfam" id="TIGR02150">
    <property type="entry name" value="IPP_isom_1"/>
    <property type="match status" value="1"/>
</dbReference>
<evidence type="ECO:0000313" key="7">
    <source>
        <dbReference type="EMBL" id="KOO32917.1"/>
    </source>
</evidence>
<evidence type="ECO:0000256" key="5">
    <source>
        <dbReference type="ARBA" id="ARBA00023235"/>
    </source>
</evidence>
<evidence type="ECO:0000259" key="6">
    <source>
        <dbReference type="PROSITE" id="PS51462"/>
    </source>
</evidence>
<evidence type="ECO:0000256" key="2">
    <source>
        <dbReference type="ARBA" id="ARBA00007579"/>
    </source>
</evidence>
<dbReference type="GO" id="GO:0050992">
    <property type="term" value="P:dimethylallyl diphosphate biosynthetic process"/>
    <property type="evidence" value="ECO:0007669"/>
    <property type="project" value="UniProtKB-UniPathway"/>
</dbReference>
<dbReference type="UniPathway" id="UPA00059">
    <property type="reaction ID" value="UER00104"/>
</dbReference>
<sequence length="298" mass="33788">MPVIPKALSFVSDGSTRHRRSSASVSMAYGHGMSQEDMMQKDMLILVDGNDCVTGAMSKREAHEFSAARPRGRLHRAFSVFLFDERGRMLLTKRAASKITFPGVWTNACCSHPLHGRTPEEVDRSDDGGMPGAKHAARRKLAHELGIAPAEVPHGDFRYLGRYWYWAADTLTYGPQAPWGEHEVDYILCIRRQVTITLNPDEVDEAVYVTPDELRVMLADAQRRWSPWFVGIMERGGWEWWAHLDEALRPNSRFVKSEIIYFDPPREHHAAYNLPSHERSTGVHKLEGMEAAYDAARG</sequence>
<dbReference type="GO" id="GO:0004452">
    <property type="term" value="F:isopentenyl-diphosphate delta-isomerase activity"/>
    <property type="evidence" value="ECO:0007669"/>
    <property type="project" value="UniProtKB-EC"/>
</dbReference>
<dbReference type="SUPFAM" id="SSF55811">
    <property type="entry name" value="Nudix"/>
    <property type="match status" value="1"/>
</dbReference>
<dbReference type="PROSITE" id="PS51462">
    <property type="entry name" value="NUDIX"/>
    <property type="match status" value="1"/>
</dbReference>
<dbReference type="Pfam" id="PF00293">
    <property type="entry name" value="NUDIX"/>
    <property type="match status" value="1"/>
</dbReference>
<organism evidence="7 8">
    <name type="scientific">Chrysochromulina tobinii</name>
    <dbReference type="NCBI Taxonomy" id="1460289"/>
    <lineage>
        <taxon>Eukaryota</taxon>
        <taxon>Haptista</taxon>
        <taxon>Haptophyta</taxon>
        <taxon>Prymnesiophyceae</taxon>
        <taxon>Prymnesiales</taxon>
        <taxon>Chrysochromulinaceae</taxon>
        <taxon>Chrysochromulina</taxon>
    </lineage>
</organism>
<gene>
    <name evidence="7" type="ORF">Ctob_012998</name>
</gene>
<dbReference type="EC" id="5.3.3.2" evidence="3"/>
<dbReference type="InterPro" id="IPR015797">
    <property type="entry name" value="NUDIX_hydrolase-like_dom_sf"/>
</dbReference>
<dbReference type="CDD" id="cd02885">
    <property type="entry name" value="NUDIX_IPP_Isomerase"/>
    <property type="match status" value="1"/>
</dbReference>
<accession>A0A0M0K2U8</accession>
<reference evidence="8" key="1">
    <citation type="journal article" date="2015" name="PLoS Genet.">
        <title>Genome Sequence and Transcriptome Analyses of Chrysochromulina tobin: Metabolic Tools for Enhanced Algal Fitness in the Prominent Order Prymnesiales (Haptophyceae).</title>
        <authorList>
            <person name="Hovde B.T."/>
            <person name="Deodato C.R."/>
            <person name="Hunsperger H.M."/>
            <person name="Ryken S.A."/>
            <person name="Yost W."/>
            <person name="Jha R.K."/>
            <person name="Patterson J."/>
            <person name="Monnat R.J. Jr."/>
            <person name="Barlow S.B."/>
            <person name="Starkenburg S.R."/>
            <person name="Cattolico R.A."/>
        </authorList>
    </citation>
    <scope>NUCLEOTIDE SEQUENCE</scope>
    <source>
        <strain evidence="8">CCMP291</strain>
    </source>
</reference>
<comment type="similarity">
    <text evidence="2">Belongs to the IPP isomerase type 1 family.</text>
</comment>
<dbReference type="PANTHER" id="PTHR10885:SF0">
    <property type="entry name" value="ISOPENTENYL-DIPHOSPHATE DELTA-ISOMERASE"/>
    <property type="match status" value="1"/>
</dbReference>
<proteinExistence type="inferred from homology"/>
<dbReference type="AlphaFoldDB" id="A0A0M0K2U8"/>
<dbReference type="InterPro" id="IPR011876">
    <property type="entry name" value="IsopentenylPP_isomerase_typ1"/>
</dbReference>
<keyword evidence="4" id="KW-0414">Isoprene biosynthesis</keyword>
<dbReference type="Gene3D" id="3.90.79.10">
    <property type="entry name" value="Nucleoside Triphosphate Pyrophosphohydrolase"/>
    <property type="match status" value="1"/>
</dbReference>
<dbReference type="InterPro" id="IPR000086">
    <property type="entry name" value="NUDIX_hydrolase_dom"/>
</dbReference>
<evidence type="ECO:0000256" key="3">
    <source>
        <dbReference type="ARBA" id="ARBA00012057"/>
    </source>
</evidence>
<name>A0A0M0K2U8_9EUKA</name>
<keyword evidence="5 7" id="KW-0413">Isomerase</keyword>
<comment type="caution">
    <text evidence="7">The sequence shown here is derived from an EMBL/GenBank/DDBJ whole genome shotgun (WGS) entry which is preliminary data.</text>
</comment>
<dbReference type="Proteomes" id="UP000037460">
    <property type="component" value="Unassembled WGS sequence"/>
</dbReference>
<keyword evidence="8" id="KW-1185">Reference proteome</keyword>
<evidence type="ECO:0000256" key="4">
    <source>
        <dbReference type="ARBA" id="ARBA00023229"/>
    </source>
</evidence>
<dbReference type="EMBL" id="JWZX01001651">
    <property type="protein sequence ID" value="KOO32917.1"/>
    <property type="molecule type" value="Genomic_DNA"/>
</dbReference>
<dbReference type="GO" id="GO:0009240">
    <property type="term" value="P:isopentenyl diphosphate biosynthetic process"/>
    <property type="evidence" value="ECO:0007669"/>
    <property type="project" value="TreeGrafter"/>
</dbReference>
<protein>
    <recommendedName>
        <fullName evidence="3">isopentenyl-diphosphate Delta-isomerase</fullName>
        <ecNumber evidence="3">5.3.3.2</ecNumber>
    </recommendedName>
</protein>
<evidence type="ECO:0000313" key="8">
    <source>
        <dbReference type="Proteomes" id="UP000037460"/>
    </source>
</evidence>
<dbReference type="PANTHER" id="PTHR10885">
    <property type="entry name" value="ISOPENTENYL-DIPHOSPHATE DELTA-ISOMERASE"/>
    <property type="match status" value="1"/>
</dbReference>
<dbReference type="GO" id="GO:0005737">
    <property type="term" value="C:cytoplasm"/>
    <property type="evidence" value="ECO:0007669"/>
    <property type="project" value="TreeGrafter"/>
</dbReference>
<feature type="domain" description="Nudix hydrolase" evidence="6">
    <location>
        <begin position="73"/>
        <end position="231"/>
    </location>
</feature>
<comment type="pathway">
    <text evidence="1">Isoprenoid biosynthesis; dimethylallyl diphosphate biosynthesis; dimethylallyl diphosphate from isopentenyl diphosphate: step 1/1.</text>
</comment>
<dbReference type="OrthoDB" id="510307at2759"/>